<dbReference type="PANTHER" id="PTHR39598:SF1">
    <property type="entry name" value="AUSTINOID BIOSYNTHESIS CLUSTERS PROTEIN F-RELATED"/>
    <property type="match status" value="1"/>
</dbReference>
<dbReference type="SUPFAM" id="SSF54427">
    <property type="entry name" value="NTF2-like"/>
    <property type="match status" value="1"/>
</dbReference>
<accession>A0A6A6H4W9</accession>
<evidence type="ECO:0000313" key="2">
    <source>
        <dbReference type="Proteomes" id="UP000800092"/>
    </source>
</evidence>
<dbReference type="Gene3D" id="3.10.450.50">
    <property type="match status" value="1"/>
</dbReference>
<organism evidence="1 2">
    <name type="scientific">Viridothelium virens</name>
    <name type="common">Speckled blister lichen</name>
    <name type="synonym">Trypethelium virens</name>
    <dbReference type="NCBI Taxonomy" id="1048519"/>
    <lineage>
        <taxon>Eukaryota</taxon>
        <taxon>Fungi</taxon>
        <taxon>Dikarya</taxon>
        <taxon>Ascomycota</taxon>
        <taxon>Pezizomycotina</taxon>
        <taxon>Dothideomycetes</taxon>
        <taxon>Dothideomycetes incertae sedis</taxon>
        <taxon>Trypetheliales</taxon>
        <taxon>Trypetheliaceae</taxon>
        <taxon>Viridothelium</taxon>
    </lineage>
</organism>
<evidence type="ECO:0000313" key="1">
    <source>
        <dbReference type="EMBL" id="KAF2232858.1"/>
    </source>
</evidence>
<dbReference type="InterPro" id="IPR032710">
    <property type="entry name" value="NTF2-like_dom_sf"/>
</dbReference>
<dbReference type="EMBL" id="ML991811">
    <property type="protein sequence ID" value="KAF2232858.1"/>
    <property type="molecule type" value="Genomic_DNA"/>
</dbReference>
<reference evidence="1" key="1">
    <citation type="journal article" date="2020" name="Stud. Mycol.">
        <title>101 Dothideomycetes genomes: a test case for predicting lifestyles and emergence of pathogens.</title>
        <authorList>
            <person name="Haridas S."/>
            <person name="Albert R."/>
            <person name="Binder M."/>
            <person name="Bloem J."/>
            <person name="Labutti K."/>
            <person name="Salamov A."/>
            <person name="Andreopoulos B."/>
            <person name="Baker S."/>
            <person name="Barry K."/>
            <person name="Bills G."/>
            <person name="Bluhm B."/>
            <person name="Cannon C."/>
            <person name="Castanera R."/>
            <person name="Culley D."/>
            <person name="Daum C."/>
            <person name="Ezra D."/>
            <person name="Gonzalez J."/>
            <person name="Henrissat B."/>
            <person name="Kuo A."/>
            <person name="Liang C."/>
            <person name="Lipzen A."/>
            <person name="Lutzoni F."/>
            <person name="Magnuson J."/>
            <person name="Mondo S."/>
            <person name="Nolan M."/>
            <person name="Ohm R."/>
            <person name="Pangilinan J."/>
            <person name="Park H.-J."/>
            <person name="Ramirez L."/>
            <person name="Alfaro M."/>
            <person name="Sun H."/>
            <person name="Tritt A."/>
            <person name="Yoshinaga Y."/>
            <person name="Zwiers L.-H."/>
            <person name="Turgeon B."/>
            <person name="Goodwin S."/>
            <person name="Spatafora J."/>
            <person name="Crous P."/>
            <person name="Grigoriev I."/>
        </authorList>
    </citation>
    <scope>NUCLEOTIDE SEQUENCE</scope>
    <source>
        <strain evidence="1">Tuck. ex Michener</strain>
    </source>
</reference>
<evidence type="ECO:0008006" key="3">
    <source>
        <dbReference type="Google" id="ProtNLM"/>
    </source>
</evidence>
<dbReference type="PANTHER" id="PTHR39598">
    <property type="entry name" value="AUSTINOL SYNTHESIS PROTEIN F-RELATED"/>
    <property type="match status" value="1"/>
</dbReference>
<dbReference type="AlphaFoldDB" id="A0A6A6H4W9"/>
<protein>
    <recommendedName>
        <fullName evidence="3">SnoaL-like domain-containing protein</fullName>
    </recommendedName>
</protein>
<gene>
    <name evidence="1" type="ORF">EV356DRAFT_517001</name>
</gene>
<keyword evidence="2" id="KW-1185">Reference proteome</keyword>
<dbReference type="Proteomes" id="UP000800092">
    <property type="component" value="Unassembled WGS sequence"/>
</dbReference>
<dbReference type="OrthoDB" id="3758478at2759"/>
<sequence length="150" mass="16727">MSAPADIQAETLARFLNAWKKWSAEDWLNIFADDITQVTMPFALGIPSRSRAEVEQTLPALVAAVQSYELTIHNVIHDVQAGKAAVYALSKGKLPWGPWELEYAVFITFNKAGDKIACLEEMLDSAFLKDFGPKFGQYLQQLSNNFKTVS</sequence>
<name>A0A6A6H4W9_VIRVR</name>
<proteinExistence type="predicted"/>
<dbReference type="InterPro" id="IPR050977">
    <property type="entry name" value="Fungal_Meroterpenoid_Isomerase"/>
</dbReference>